<dbReference type="PANTHER" id="PTHR15588:SF20">
    <property type="entry name" value="SM-LIKE PROTEIN LSM1B"/>
    <property type="match status" value="1"/>
</dbReference>
<dbReference type="InterPro" id="IPR044642">
    <property type="entry name" value="PTHR15588"/>
</dbReference>
<comment type="similarity">
    <text evidence="1">Belongs to the snRNP Sm proteins family.</text>
</comment>
<organism evidence="6 7">
    <name type="scientific">Crotalaria pallida</name>
    <name type="common">Smooth rattlebox</name>
    <name type="synonym">Crotalaria striata</name>
    <dbReference type="NCBI Taxonomy" id="3830"/>
    <lineage>
        <taxon>Eukaryota</taxon>
        <taxon>Viridiplantae</taxon>
        <taxon>Streptophyta</taxon>
        <taxon>Embryophyta</taxon>
        <taxon>Tracheophyta</taxon>
        <taxon>Spermatophyta</taxon>
        <taxon>Magnoliopsida</taxon>
        <taxon>eudicotyledons</taxon>
        <taxon>Gunneridae</taxon>
        <taxon>Pentapetalae</taxon>
        <taxon>rosids</taxon>
        <taxon>fabids</taxon>
        <taxon>Fabales</taxon>
        <taxon>Fabaceae</taxon>
        <taxon>Papilionoideae</taxon>
        <taxon>50 kb inversion clade</taxon>
        <taxon>genistoids sensu lato</taxon>
        <taxon>core genistoids</taxon>
        <taxon>Crotalarieae</taxon>
        <taxon>Crotalaria</taxon>
    </lineage>
</organism>
<evidence type="ECO:0000256" key="4">
    <source>
        <dbReference type="ARBA" id="ARBA00023274"/>
    </source>
</evidence>
<protein>
    <recommendedName>
        <fullName evidence="5">Sm domain-containing protein</fullName>
    </recommendedName>
</protein>
<dbReference type="PANTHER" id="PTHR15588">
    <property type="entry name" value="LSM1"/>
    <property type="match status" value="1"/>
</dbReference>
<keyword evidence="3" id="KW-0694">RNA-binding</keyword>
<keyword evidence="4" id="KW-0687">Ribonucleoprotein</keyword>
<reference evidence="6 7" key="1">
    <citation type="submission" date="2024-01" db="EMBL/GenBank/DDBJ databases">
        <title>The genomes of 5 underutilized Papilionoideae crops provide insights into root nodulation and disease resistanc.</title>
        <authorList>
            <person name="Yuan L."/>
        </authorList>
    </citation>
    <scope>NUCLEOTIDE SEQUENCE [LARGE SCALE GENOMIC DNA]</scope>
    <source>
        <strain evidence="6">ZHUSHIDOU_FW_LH</strain>
        <tissue evidence="6">Leaf</tissue>
    </source>
</reference>
<dbReference type="Gene3D" id="2.30.30.100">
    <property type="match status" value="1"/>
</dbReference>
<evidence type="ECO:0000259" key="5">
    <source>
        <dbReference type="PROSITE" id="PS52002"/>
    </source>
</evidence>
<dbReference type="GO" id="GO:1990726">
    <property type="term" value="C:Lsm1-7-Pat1 complex"/>
    <property type="evidence" value="ECO:0007669"/>
    <property type="project" value="TreeGrafter"/>
</dbReference>
<evidence type="ECO:0000256" key="1">
    <source>
        <dbReference type="ARBA" id="ARBA00006850"/>
    </source>
</evidence>
<accession>A0AAN9J3X2</accession>
<gene>
    <name evidence="6" type="ORF">RIF29_07214</name>
</gene>
<evidence type="ECO:0000313" key="6">
    <source>
        <dbReference type="EMBL" id="KAK7291790.1"/>
    </source>
</evidence>
<dbReference type="Pfam" id="PF01423">
    <property type="entry name" value="LSM"/>
    <property type="match status" value="1"/>
</dbReference>
<sequence>MSHYPTMYHGMSRFAPRDPPPELLTTSFLDKEVLVLTQDGKQYCGLLCTFDHHGNLVLEAAFERIIVGDLYCDIKLDKVVNGFFLIRGNEVCLIGQMDMDRELPQHMRSVSEAEIRKAQKVEKEANDLKRDMMKRMGFLDFDDYDNWSPNNQA</sequence>
<dbReference type="Proteomes" id="UP001372338">
    <property type="component" value="Unassembled WGS sequence"/>
</dbReference>
<evidence type="ECO:0000256" key="2">
    <source>
        <dbReference type="ARBA" id="ARBA00022664"/>
    </source>
</evidence>
<dbReference type="SMART" id="SM00651">
    <property type="entry name" value="Sm"/>
    <property type="match status" value="1"/>
</dbReference>
<dbReference type="InterPro" id="IPR047575">
    <property type="entry name" value="Sm"/>
</dbReference>
<dbReference type="GO" id="GO:0003729">
    <property type="term" value="F:mRNA binding"/>
    <property type="evidence" value="ECO:0007669"/>
    <property type="project" value="TreeGrafter"/>
</dbReference>
<dbReference type="GO" id="GO:0000932">
    <property type="term" value="C:P-body"/>
    <property type="evidence" value="ECO:0007669"/>
    <property type="project" value="TreeGrafter"/>
</dbReference>
<dbReference type="SUPFAM" id="SSF50182">
    <property type="entry name" value="Sm-like ribonucleoproteins"/>
    <property type="match status" value="1"/>
</dbReference>
<dbReference type="EMBL" id="JAYWIO010000001">
    <property type="protein sequence ID" value="KAK7291790.1"/>
    <property type="molecule type" value="Genomic_DNA"/>
</dbReference>
<dbReference type="PROSITE" id="PS52002">
    <property type="entry name" value="SM"/>
    <property type="match status" value="1"/>
</dbReference>
<proteinExistence type="inferred from homology"/>
<comment type="caution">
    <text evidence="6">The sequence shown here is derived from an EMBL/GenBank/DDBJ whole genome shotgun (WGS) entry which is preliminary data.</text>
</comment>
<dbReference type="GO" id="GO:0000290">
    <property type="term" value="P:deadenylation-dependent decapping of nuclear-transcribed mRNA"/>
    <property type="evidence" value="ECO:0007669"/>
    <property type="project" value="TreeGrafter"/>
</dbReference>
<keyword evidence="2" id="KW-0507">mRNA processing</keyword>
<keyword evidence="7" id="KW-1185">Reference proteome</keyword>
<evidence type="ECO:0000256" key="3">
    <source>
        <dbReference type="ARBA" id="ARBA00022884"/>
    </source>
</evidence>
<dbReference type="InterPro" id="IPR001163">
    <property type="entry name" value="Sm_dom_euk/arc"/>
</dbReference>
<evidence type="ECO:0000313" key="7">
    <source>
        <dbReference type="Proteomes" id="UP001372338"/>
    </source>
</evidence>
<dbReference type="InterPro" id="IPR010920">
    <property type="entry name" value="LSM_dom_sf"/>
</dbReference>
<dbReference type="AlphaFoldDB" id="A0AAN9J3X2"/>
<dbReference type="GO" id="GO:1990904">
    <property type="term" value="C:ribonucleoprotein complex"/>
    <property type="evidence" value="ECO:0007669"/>
    <property type="project" value="UniProtKB-KW"/>
</dbReference>
<feature type="domain" description="Sm" evidence="5">
    <location>
        <begin position="20"/>
        <end position="100"/>
    </location>
</feature>
<dbReference type="GO" id="GO:0006397">
    <property type="term" value="P:mRNA processing"/>
    <property type="evidence" value="ECO:0007669"/>
    <property type="project" value="UniProtKB-KW"/>
</dbReference>
<name>A0AAN9J3X2_CROPI</name>